<organism evidence="7 8">
    <name type="scientific">Pendulispora albinea</name>
    <dbReference type="NCBI Taxonomy" id="2741071"/>
    <lineage>
        <taxon>Bacteria</taxon>
        <taxon>Pseudomonadati</taxon>
        <taxon>Myxococcota</taxon>
        <taxon>Myxococcia</taxon>
        <taxon>Myxococcales</taxon>
        <taxon>Sorangiineae</taxon>
        <taxon>Pendulisporaceae</taxon>
        <taxon>Pendulispora</taxon>
    </lineage>
</organism>
<evidence type="ECO:0000313" key="7">
    <source>
        <dbReference type="EMBL" id="WXB17417.1"/>
    </source>
</evidence>
<evidence type="ECO:0000256" key="2">
    <source>
        <dbReference type="ARBA" id="ARBA00022475"/>
    </source>
</evidence>
<evidence type="ECO:0000313" key="8">
    <source>
        <dbReference type="Proteomes" id="UP001370348"/>
    </source>
</evidence>
<accession>A0ABZ2M371</accession>
<reference evidence="7 8" key="1">
    <citation type="submission" date="2021-12" db="EMBL/GenBank/DDBJ databases">
        <title>Discovery of the Pendulisporaceae a myxobacterial family with distinct sporulation behavior and unique specialized metabolism.</title>
        <authorList>
            <person name="Garcia R."/>
            <person name="Popoff A."/>
            <person name="Bader C.D."/>
            <person name="Loehr J."/>
            <person name="Walesch S."/>
            <person name="Walt C."/>
            <person name="Boldt J."/>
            <person name="Bunk B."/>
            <person name="Haeckl F.J.F.P.J."/>
            <person name="Gunesch A.P."/>
            <person name="Birkelbach J."/>
            <person name="Nuebel U."/>
            <person name="Pietschmann T."/>
            <person name="Bach T."/>
            <person name="Mueller R."/>
        </authorList>
    </citation>
    <scope>NUCLEOTIDE SEQUENCE [LARGE SCALE GENOMIC DNA]</scope>
    <source>
        <strain evidence="7 8">MSr11954</strain>
    </source>
</reference>
<proteinExistence type="predicted"/>
<evidence type="ECO:0000256" key="3">
    <source>
        <dbReference type="ARBA" id="ARBA00022692"/>
    </source>
</evidence>
<keyword evidence="4 6" id="KW-1133">Transmembrane helix</keyword>
<name>A0ABZ2M371_9BACT</name>
<feature type="transmembrane region" description="Helical" evidence="6">
    <location>
        <begin position="39"/>
        <end position="67"/>
    </location>
</feature>
<evidence type="ECO:0000256" key="5">
    <source>
        <dbReference type="ARBA" id="ARBA00023136"/>
    </source>
</evidence>
<keyword evidence="2" id="KW-1003">Cell membrane</keyword>
<feature type="transmembrane region" description="Helical" evidence="6">
    <location>
        <begin position="185"/>
        <end position="203"/>
    </location>
</feature>
<sequence length="205" mass="21015">MVPVFVKALLLGFSVAAPVGPIGVLCIRRTLTDGRRVGFFCGLGAATADALYGLVAGLGVAAISSSFSAQQRIFRVVGACYLAYLAYCTVRAEVPREGANAAKVAGGGALSAWLSTFGLTVTNPMTIAAFAAMFSSFGIVAGASVWDGTLALVAGVFLGSAAWWFTLSGGVSLVRQRLSRAHLVWVNRASGVCLFGFALAAVLSP</sequence>
<keyword evidence="8" id="KW-1185">Reference proteome</keyword>
<gene>
    <name evidence="7" type="ORF">LZC94_09055</name>
</gene>
<dbReference type="PANTHER" id="PTHR30086">
    <property type="entry name" value="ARGININE EXPORTER PROTEIN ARGO"/>
    <property type="match status" value="1"/>
</dbReference>
<dbReference type="InterPro" id="IPR001123">
    <property type="entry name" value="LeuE-type"/>
</dbReference>
<feature type="transmembrane region" description="Helical" evidence="6">
    <location>
        <begin position="152"/>
        <end position="173"/>
    </location>
</feature>
<dbReference type="Proteomes" id="UP001370348">
    <property type="component" value="Chromosome"/>
</dbReference>
<keyword evidence="3 6" id="KW-0812">Transmembrane</keyword>
<evidence type="ECO:0000256" key="1">
    <source>
        <dbReference type="ARBA" id="ARBA00004651"/>
    </source>
</evidence>
<feature type="transmembrane region" description="Helical" evidence="6">
    <location>
        <begin position="73"/>
        <end position="90"/>
    </location>
</feature>
<comment type="subcellular location">
    <subcellularLocation>
        <location evidence="1">Cell membrane</location>
        <topology evidence="1">Multi-pass membrane protein</topology>
    </subcellularLocation>
</comment>
<dbReference type="RefSeq" id="WP_394827049.1">
    <property type="nucleotide sequence ID" value="NZ_CP089984.1"/>
</dbReference>
<evidence type="ECO:0000256" key="6">
    <source>
        <dbReference type="SAM" id="Phobius"/>
    </source>
</evidence>
<feature type="transmembrane region" description="Helical" evidence="6">
    <location>
        <begin position="6"/>
        <end position="27"/>
    </location>
</feature>
<evidence type="ECO:0000256" key="4">
    <source>
        <dbReference type="ARBA" id="ARBA00022989"/>
    </source>
</evidence>
<dbReference type="PANTHER" id="PTHR30086:SF20">
    <property type="entry name" value="ARGININE EXPORTER PROTEIN ARGO-RELATED"/>
    <property type="match status" value="1"/>
</dbReference>
<protein>
    <submittedName>
        <fullName evidence="7">LysE family translocator</fullName>
    </submittedName>
</protein>
<dbReference type="Pfam" id="PF01810">
    <property type="entry name" value="LysE"/>
    <property type="match status" value="1"/>
</dbReference>
<dbReference type="EMBL" id="CP089984">
    <property type="protein sequence ID" value="WXB17417.1"/>
    <property type="molecule type" value="Genomic_DNA"/>
</dbReference>
<keyword evidence="5 6" id="KW-0472">Membrane</keyword>